<organism evidence="2 3">
    <name type="scientific">Liparis tanakae</name>
    <name type="common">Tanaka's snailfish</name>
    <dbReference type="NCBI Taxonomy" id="230148"/>
    <lineage>
        <taxon>Eukaryota</taxon>
        <taxon>Metazoa</taxon>
        <taxon>Chordata</taxon>
        <taxon>Craniata</taxon>
        <taxon>Vertebrata</taxon>
        <taxon>Euteleostomi</taxon>
        <taxon>Actinopterygii</taxon>
        <taxon>Neopterygii</taxon>
        <taxon>Teleostei</taxon>
        <taxon>Neoteleostei</taxon>
        <taxon>Acanthomorphata</taxon>
        <taxon>Eupercaria</taxon>
        <taxon>Perciformes</taxon>
        <taxon>Cottioidei</taxon>
        <taxon>Cottales</taxon>
        <taxon>Liparidae</taxon>
        <taxon>Liparis</taxon>
    </lineage>
</organism>
<reference evidence="2 3" key="1">
    <citation type="submission" date="2019-03" db="EMBL/GenBank/DDBJ databases">
        <title>First draft genome of Liparis tanakae, snailfish: a comprehensive survey of snailfish specific genes.</title>
        <authorList>
            <person name="Kim W."/>
            <person name="Song I."/>
            <person name="Jeong J.-H."/>
            <person name="Kim D."/>
            <person name="Kim S."/>
            <person name="Ryu S."/>
            <person name="Song J.Y."/>
            <person name="Lee S.K."/>
        </authorList>
    </citation>
    <scope>NUCLEOTIDE SEQUENCE [LARGE SCALE GENOMIC DNA]</scope>
    <source>
        <tissue evidence="2">Muscle</tissue>
    </source>
</reference>
<feature type="region of interest" description="Disordered" evidence="1">
    <location>
        <begin position="44"/>
        <end position="99"/>
    </location>
</feature>
<protein>
    <submittedName>
        <fullName evidence="2">Uncharacterized protein</fullName>
    </submittedName>
</protein>
<keyword evidence="3" id="KW-1185">Reference proteome</keyword>
<gene>
    <name evidence="2" type="ORF">EYF80_057111</name>
</gene>
<feature type="compositionally biased region" description="Basic and acidic residues" evidence="1">
    <location>
        <begin position="51"/>
        <end position="72"/>
    </location>
</feature>
<accession>A0A4Z2EWI9</accession>
<evidence type="ECO:0000256" key="1">
    <source>
        <dbReference type="SAM" id="MobiDB-lite"/>
    </source>
</evidence>
<name>A0A4Z2EWI9_9TELE</name>
<proteinExistence type="predicted"/>
<dbReference type="EMBL" id="SRLO01002527">
    <property type="protein sequence ID" value="TNN32724.1"/>
    <property type="molecule type" value="Genomic_DNA"/>
</dbReference>
<dbReference type="AlphaFoldDB" id="A0A4Z2EWI9"/>
<comment type="caution">
    <text evidence="2">The sequence shown here is derived from an EMBL/GenBank/DDBJ whole genome shotgun (WGS) entry which is preliminary data.</text>
</comment>
<evidence type="ECO:0000313" key="3">
    <source>
        <dbReference type="Proteomes" id="UP000314294"/>
    </source>
</evidence>
<dbReference type="Proteomes" id="UP000314294">
    <property type="component" value="Unassembled WGS sequence"/>
</dbReference>
<feature type="compositionally biased region" description="Acidic residues" evidence="1">
    <location>
        <begin position="73"/>
        <end position="83"/>
    </location>
</feature>
<evidence type="ECO:0000313" key="2">
    <source>
        <dbReference type="EMBL" id="TNN32724.1"/>
    </source>
</evidence>
<sequence>MAQRVLKGPLAANWSVDEGPPLRCTGIDTREVVLVVDQWSPYPEDQAVPLEDPRCDAYPLGDRRDAGLRREEKEEEEEEEEEECSHAIDSTSTKRTKEETHPIHLLASCLLLFSSSWLPVCSSSPPPGFLSATLLLLLASCLLLRSSSWLLF</sequence>